<dbReference type="PANTHER" id="PTHR11054">
    <property type="entry name" value="6-PHOSPHOGLUCONOLACTONASE"/>
    <property type="match status" value="1"/>
</dbReference>
<accession>A0A326UCU6</accession>
<gene>
    <name evidence="8" type="primary">pgl</name>
    <name evidence="10" type="ORF">EI42_00606</name>
</gene>
<comment type="function">
    <text evidence="2 8">Hydrolysis of 6-phosphogluconolactone to 6-phosphogluconate.</text>
</comment>
<dbReference type="EC" id="3.1.1.31" evidence="5 8"/>
<dbReference type="GO" id="GO:0005975">
    <property type="term" value="P:carbohydrate metabolic process"/>
    <property type="evidence" value="ECO:0007669"/>
    <property type="project" value="UniProtKB-UniRule"/>
</dbReference>
<dbReference type="InterPro" id="IPR006148">
    <property type="entry name" value="Glc/Gal-6P_isomerase"/>
</dbReference>
<dbReference type="GO" id="GO:0006098">
    <property type="term" value="P:pentose-phosphate shunt"/>
    <property type="evidence" value="ECO:0007669"/>
    <property type="project" value="UniProtKB-UniPathway"/>
</dbReference>
<dbReference type="UniPathway" id="UPA00115">
    <property type="reaction ID" value="UER00409"/>
</dbReference>
<dbReference type="PANTHER" id="PTHR11054:SF0">
    <property type="entry name" value="6-PHOSPHOGLUCONOLACTONASE"/>
    <property type="match status" value="1"/>
</dbReference>
<evidence type="ECO:0000256" key="1">
    <source>
        <dbReference type="ARBA" id="ARBA00000832"/>
    </source>
</evidence>
<proteinExistence type="inferred from homology"/>
<organism evidence="10 11">
    <name type="scientific">Thermosporothrix hazakensis</name>
    <dbReference type="NCBI Taxonomy" id="644383"/>
    <lineage>
        <taxon>Bacteria</taxon>
        <taxon>Bacillati</taxon>
        <taxon>Chloroflexota</taxon>
        <taxon>Ktedonobacteria</taxon>
        <taxon>Ktedonobacterales</taxon>
        <taxon>Thermosporotrichaceae</taxon>
        <taxon>Thermosporothrix</taxon>
    </lineage>
</organism>
<evidence type="ECO:0000256" key="4">
    <source>
        <dbReference type="ARBA" id="ARBA00010662"/>
    </source>
</evidence>
<dbReference type="NCBIfam" id="TIGR01198">
    <property type="entry name" value="pgl"/>
    <property type="match status" value="1"/>
</dbReference>
<dbReference type="InterPro" id="IPR037171">
    <property type="entry name" value="NagB/RpiA_transferase-like"/>
</dbReference>
<feature type="domain" description="Glucosamine/galactosamine-6-phosphate isomerase" evidence="9">
    <location>
        <begin position="11"/>
        <end position="234"/>
    </location>
</feature>
<dbReference type="InterPro" id="IPR005900">
    <property type="entry name" value="6-phosphogluconolactonase_DevB"/>
</dbReference>
<name>A0A326UCU6_THEHA</name>
<keyword evidence="7 8" id="KW-0378">Hydrolase</keyword>
<dbReference type="InterPro" id="IPR039104">
    <property type="entry name" value="6PGL"/>
</dbReference>
<protein>
    <recommendedName>
        <fullName evidence="6 8">6-phosphogluconolactonase</fullName>
        <shortName evidence="8">6PGL</shortName>
        <ecNumber evidence="5 8">3.1.1.31</ecNumber>
    </recommendedName>
</protein>
<dbReference type="Pfam" id="PF01182">
    <property type="entry name" value="Glucosamine_iso"/>
    <property type="match status" value="1"/>
</dbReference>
<dbReference type="CDD" id="cd01400">
    <property type="entry name" value="6PGL"/>
    <property type="match status" value="1"/>
</dbReference>
<evidence type="ECO:0000256" key="6">
    <source>
        <dbReference type="ARBA" id="ARBA00020337"/>
    </source>
</evidence>
<evidence type="ECO:0000256" key="5">
    <source>
        <dbReference type="ARBA" id="ARBA00013198"/>
    </source>
</evidence>
<dbReference type="Proteomes" id="UP000248806">
    <property type="component" value="Unassembled WGS sequence"/>
</dbReference>
<dbReference type="SUPFAM" id="SSF100950">
    <property type="entry name" value="NagB/RpiA/CoA transferase-like"/>
    <property type="match status" value="1"/>
</dbReference>
<dbReference type="Gene3D" id="3.40.50.1360">
    <property type="match status" value="1"/>
</dbReference>
<dbReference type="GO" id="GO:0017057">
    <property type="term" value="F:6-phosphogluconolactonase activity"/>
    <property type="evidence" value="ECO:0007669"/>
    <property type="project" value="UniProtKB-UniRule"/>
</dbReference>
<dbReference type="EMBL" id="QKUF01000001">
    <property type="protein sequence ID" value="PZW36432.1"/>
    <property type="molecule type" value="Genomic_DNA"/>
</dbReference>
<comment type="similarity">
    <text evidence="4 8">Belongs to the glucosamine/galactosamine-6-phosphate isomerase family. 6-phosphogluconolactonase subfamily.</text>
</comment>
<comment type="catalytic activity">
    <reaction evidence="1 8">
        <text>6-phospho-D-glucono-1,5-lactone + H2O = 6-phospho-D-gluconate + H(+)</text>
        <dbReference type="Rhea" id="RHEA:12556"/>
        <dbReference type="ChEBI" id="CHEBI:15377"/>
        <dbReference type="ChEBI" id="CHEBI:15378"/>
        <dbReference type="ChEBI" id="CHEBI:57955"/>
        <dbReference type="ChEBI" id="CHEBI:58759"/>
        <dbReference type="EC" id="3.1.1.31"/>
    </reaction>
</comment>
<evidence type="ECO:0000256" key="3">
    <source>
        <dbReference type="ARBA" id="ARBA00004961"/>
    </source>
</evidence>
<sequence>MQNIHVSTYADLEALSLAAARCVIQAAHEAIADHGYFTIALSGGNTPKALYSLLAEEPYTSQIDWSKVEVFWSDERCVPPDSPDSCYRMAYDTLLGKVPLTEQQIHRVPAEQADRDAASQAYTDEMRRVFKTEGTPVFDLILLGMGPEGHTASLFPHQESLKEQVRLVMPVTVPKPPPPRLTFTPPVLNAAKHVLFLVTGKDKAEAVQAVLEGEYNPEEYPAQIVQPSNGDVTWLFDTGAASHLSQKAR</sequence>
<evidence type="ECO:0000256" key="2">
    <source>
        <dbReference type="ARBA" id="ARBA00002681"/>
    </source>
</evidence>
<dbReference type="OrthoDB" id="9810967at2"/>
<dbReference type="RefSeq" id="WP_111318672.1">
    <property type="nucleotide sequence ID" value="NZ_BIFX01000001.1"/>
</dbReference>
<evidence type="ECO:0000313" key="10">
    <source>
        <dbReference type="EMBL" id="PZW36432.1"/>
    </source>
</evidence>
<evidence type="ECO:0000259" key="9">
    <source>
        <dbReference type="Pfam" id="PF01182"/>
    </source>
</evidence>
<comment type="pathway">
    <text evidence="3 8">Carbohydrate degradation; pentose phosphate pathway; D-ribulose 5-phosphate from D-glucose 6-phosphate (oxidative stage): step 2/3.</text>
</comment>
<dbReference type="FunFam" id="3.40.50.1360:FF:000005">
    <property type="entry name" value="6-phosphogluconolactonase"/>
    <property type="match status" value="1"/>
</dbReference>
<reference evidence="10 11" key="1">
    <citation type="submission" date="2018-06" db="EMBL/GenBank/DDBJ databases">
        <title>Genomic Encyclopedia of Archaeal and Bacterial Type Strains, Phase II (KMG-II): from individual species to whole genera.</title>
        <authorList>
            <person name="Goeker M."/>
        </authorList>
    </citation>
    <scope>NUCLEOTIDE SEQUENCE [LARGE SCALE GENOMIC DNA]</scope>
    <source>
        <strain evidence="10 11">ATCC BAA-1881</strain>
    </source>
</reference>
<evidence type="ECO:0000256" key="7">
    <source>
        <dbReference type="ARBA" id="ARBA00022801"/>
    </source>
</evidence>
<comment type="caution">
    <text evidence="10">The sequence shown here is derived from an EMBL/GenBank/DDBJ whole genome shotgun (WGS) entry which is preliminary data.</text>
</comment>
<evidence type="ECO:0000256" key="8">
    <source>
        <dbReference type="RuleBase" id="RU365095"/>
    </source>
</evidence>
<evidence type="ECO:0000313" key="11">
    <source>
        <dbReference type="Proteomes" id="UP000248806"/>
    </source>
</evidence>
<keyword evidence="11" id="KW-1185">Reference proteome</keyword>
<dbReference type="AlphaFoldDB" id="A0A326UCU6"/>